<sequence>MEIVIYQSSSTADANDSNNTSSPPPPPPSSSSSPASSAASSSMSSTSRKPAPSRIGKLSIYGIARQHCREEIIINPIRWTARHLKLLGCSFEKLVAEPLTPAAYAVTEADYTEKRSGTPYLQEFFYFYYKGEYREQGIRLLLTTDGCPLIA</sequence>
<evidence type="ECO:0000256" key="1">
    <source>
        <dbReference type="SAM" id="MobiDB-lite"/>
    </source>
</evidence>
<dbReference type="Proteomes" id="UP000236290">
    <property type="component" value="Unassembled WGS sequence"/>
</dbReference>
<accession>A0A2K0TVN4</accession>
<organism evidence="2 3">
    <name type="scientific">Trichoderma harzianum</name>
    <name type="common">Hypocrea lixii</name>
    <dbReference type="NCBI Taxonomy" id="5544"/>
    <lineage>
        <taxon>Eukaryota</taxon>
        <taxon>Fungi</taxon>
        <taxon>Dikarya</taxon>
        <taxon>Ascomycota</taxon>
        <taxon>Pezizomycotina</taxon>
        <taxon>Sordariomycetes</taxon>
        <taxon>Hypocreomycetidae</taxon>
        <taxon>Hypocreales</taxon>
        <taxon>Hypocreaceae</taxon>
        <taxon>Trichoderma</taxon>
    </lineage>
</organism>
<dbReference type="EMBL" id="MTYI01000187">
    <property type="protein sequence ID" value="PNP49589.1"/>
    <property type="molecule type" value="Genomic_DNA"/>
</dbReference>
<evidence type="ECO:0000313" key="3">
    <source>
        <dbReference type="Proteomes" id="UP000236290"/>
    </source>
</evidence>
<dbReference type="AlphaFoldDB" id="A0A2K0TVN4"/>
<feature type="compositionally biased region" description="Low complexity" evidence="1">
    <location>
        <begin position="8"/>
        <end position="21"/>
    </location>
</feature>
<feature type="compositionally biased region" description="Low complexity" evidence="1">
    <location>
        <begin position="30"/>
        <end position="53"/>
    </location>
</feature>
<evidence type="ECO:0000313" key="2">
    <source>
        <dbReference type="EMBL" id="PNP49589.1"/>
    </source>
</evidence>
<gene>
    <name evidence="2" type="ORF">THARTR1_09911</name>
</gene>
<feature type="region of interest" description="Disordered" evidence="1">
    <location>
        <begin position="1"/>
        <end position="53"/>
    </location>
</feature>
<reference evidence="2 3" key="1">
    <citation type="submission" date="2017-02" db="EMBL/GenBank/DDBJ databases">
        <title>Genomes of Trichoderma spp. with biocontrol activity.</title>
        <authorList>
            <person name="Gardiner D."/>
            <person name="Kazan K."/>
            <person name="Vos C."/>
            <person name="Harvey P."/>
        </authorList>
    </citation>
    <scope>NUCLEOTIDE SEQUENCE [LARGE SCALE GENOMIC DNA]</scope>
    <source>
        <strain evidence="2 3">Tr1</strain>
    </source>
</reference>
<dbReference type="OrthoDB" id="5343483at2759"/>
<name>A0A2K0TVN4_TRIHA</name>
<protein>
    <submittedName>
        <fullName evidence="2">Uncharacterized protein</fullName>
    </submittedName>
</protein>
<proteinExistence type="predicted"/>
<comment type="caution">
    <text evidence="2">The sequence shown here is derived from an EMBL/GenBank/DDBJ whole genome shotgun (WGS) entry which is preliminary data.</text>
</comment>